<feature type="domain" description="Rhodanese" evidence="1">
    <location>
        <begin position="36"/>
        <end position="109"/>
    </location>
</feature>
<proteinExistence type="predicted"/>
<protein>
    <recommendedName>
        <fullName evidence="1">Rhodanese domain-containing protein</fullName>
    </recommendedName>
</protein>
<evidence type="ECO:0000259" key="1">
    <source>
        <dbReference type="PROSITE" id="PS50206"/>
    </source>
</evidence>
<keyword evidence="3" id="KW-1185">Reference proteome</keyword>
<evidence type="ECO:0000313" key="3">
    <source>
        <dbReference type="Proteomes" id="UP000030153"/>
    </source>
</evidence>
<dbReference type="AlphaFoldDB" id="A0A0A2UNF1"/>
<sequence length="112" mass="13043">METLGLIALFILLALFITKQFISPLLYMKKIDQQSVSDDYCVIDVRDYVSAHRSPYPEAENIPLSYLPRALKEQFECTKEIVLISDDLRGVRMAAKMIRKKKHQSVYYIQPM</sequence>
<dbReference type="OrthoDB" id="2691580at2"/>
<dbReference type="EMBL" id="AVBG01000022">
    <property type="protein sequence ID" value="KGP89797.1"/>
    <property type="molecule type" value="Genomic_DNA"/>
</dbReference>
<evidence type="ECO:0000313" key="2">
    <source>
        <dbReference type="EMBL" id="KGP89797.1"/>
    </source>
</evidence>
<dbReference type="PROSITE" id="PS50206">
    <property type="entry name" value="RHODANESE_3"/>
    <property type="match status" value="1"/>
</dbReference>
<dbReference type="CDD" id="cd00158">
    <property type="entry name" value="RHOD"/>
    <property type="match status" value="1"/>
</dbReference>
<dbReference type="STRING" id="1385513.N780_10105"/>
<name>A0A0A2UNF1_9BACI</name>
<organism evidence="2 3">
    <name type="scientific">Pontibacillus chungwhensis BH030062</name>
    <dbReference type="NCBI Taxonomy" id="1385513"/>
    <lineage>
        <taxon>Bacteria</taxon>
        <taxon>Bacillati</taxon>
        <taxon>Bacillota</taxon>
        <taxon>Bacilli</taxon>
        <taxon>Bacillales</taxon>
        <taxon>Bacillaceae</taxon>
        <taxon>Pontibacillus</taxon>
    </lineage>
</organism>
<dbReference type="RefSeq" id="WP_036787572.1">
    <property type="nucleotide sequence ID" value="NZ_AVBG01000022.1"/>
</dbReference>
<dbReference type="SUPFAM" id="SSF52821">
    <property type="entry name" value="Rhodanese/Cell cycle control phosphatase"/>
    <property type="match status" value="1"/>
</dbReference>
<gene>
    <name evidence="2" type="ORF">N780_10105</name>
</gene>
<dbReference type="eggNOG" id="ENOG50344R7">
    <property type="taxonomic scope" value="Bacteria"/>
</dbReference>
<reference evidence="2 3" key="1">
    <citation type="submission" date="2013-08" db="EMBL/GenBank/DDBJ databases">
        <title>Genome of Pontibacillus chungwhensis.</title>
        <authorList>
            <person name="Wang Q."/>
            <person name="Wang G."/>
        </authorList>
    </citation>
    <scope>NUCLEOTIDE SEQUENCE [LARGE SCALE GENOMIC DNA]</scope>
    <source>
        <strain evidence="2 3">BH030062</strain>
    </source>
</reference>
<dbReference type="Gene3D" id="3.40.250.10">
    <property type="entry name" value="Rhodanese-like domain"/>
    <property type="match status" value="1"/>
</dbReference>
<dbReference type="InterPro" id="IPR001763">
    <property type="entry name" value="Rhodanese-like_dom"/>
</dbReference>
<comment type="caution">
    <text evidence="2">The sequence shown here is derived from an EMBL/GenBank/DDBJ whole genome shotgun (WGS) entry which is preliminary data.</text>
</comment>
<accession>A0A0A2UNF1</accession>
<dbReference type="Proteomes" id="UP000030153">
    <property type="component" value="Unassembled WGS sequence"/>
</dbReference>
<dbReference type="InterPro" id="IPR036873">
    <property type="entry name" value="Rhodanese-like_dom_sf"/>
</dbReference>